<gene>
    <name evidence="2" type="ORF">SAMN02745134_00272</name>
</gene>
<dbReference type="AlphaFoldDB" id="A0A1W1X038"/>
<dbReference type="Proteomes" id="UP000192468">
    <property type="component" value="Unassembled WGS sequence"/>
</dbReference>
<dbReference type="STRING" id="1121291.SAMN02745134_00272"/>
<keyword evidence="1" id="KW-0472">Membrane</keyword>
<evidence type="ECO:0000313" key="2">
    <source>
        <dbReference type="EMBL" id="SMC17264.1"/>
    </source>
</evidence>
<protein>
    <submittedName>
        <fullName evidence="2">Uncharacterized protein</fullName>
    </submittedName>
</protein>
<keyword evidence="1" id="KW-0812">Transmembrane</keyword>
<keyword evidence="1" id="KW-1133">Transmembrane helix</keyword>
<sequence>MEVIKEIVILVLIVLVTCLIYDWITLPWKVNRNNELLEEILKKLNNK</sequence>
<dbReference type="EMBL" id="FWXH01000002">
    <property type="protein sequence ID" value="SMC17264.1"/>
    <property type="molecule type" value="Genomic_DNA"/>
</dbReference>
<feature type="transmembrane region" description="Helical" evidence="1">
    <location>
        <begin position="7"/>
        <end position="24"/>
    </location>
</feature>
<reference evidence="2 3" key="1">
    <citation type="submission" date="2017-04" db="EMBL/GenBank/DDBJ databases">
        <authorList>
            <person name="Afonso C.L."/>
            <person name="Miller P.J."/>
            <person name="Scott M.A."/>
            <person name="Spackman E."/>
            <person name="Goraichik I."/>
            <person name="Dimitrov K.M."/>
            <person name="Suarez D.L."/>
            <person name="Swayne D.E."/>
        </authorList>
    </citation>
    <scope>NUCLEOTIDE SEQUENCE [LARGE SCALE GENOMIC DNA]</scope>
    <source>
        <strain evidence="2 3">DSM 12555</strain>
    </source>
</reference>
<name>A0A1W1X038_9CLOT</name>
<accession>A0A1W1X038</accession>
<organism evidence="2 3">
    <name type="scientific">Clostridium acidisoli DSM 12555</name>
    <dbReference type="NCBI Taxonomy" id="1121291"/>
    <lineage>
        <taxon>Bacteria</taxon>
        <taxon>Bacillati</taxon>
        <taxon>Bacillota</taxon>
        <taxon>Clostridia</taxon>
        <taxon>Eubacteriales</taxon>
        <taxon>Clostridiaceae</taxon>
        <taxon>Clostridium</taxon>
    </lineage>
</organism>
<keyword evidence="3" id="KW-1185">Reference proteome</keyword>
<proteinExistence type="predicted"/>
<evidence type="ECO:0000256" key="1">
    <source>
        <dbReference type="SAM" id="Phobius"/>
    </source>
</evidence>
<evidence type="ECO:0000313" key="3">
    <source>
        <dbReference type="Proteomes" id="UP000192468"/>
    </source>
</evidence>
<dbReference type="RefSeq" id="WP_176212572.1">
    <property type="nucleotide sequence ID" value="NZ_FWXH01000002.1"/>
</dbReference>